<evidence type="ECO:0000256" key="6">
    <source>
        <dbReference type="ARBA" id="ARBA00023242"/>
    </source>
</evidence>
<evidence type="ECO:0000256" key="4">
    <source>
        <dbReference type="ARBA" id="ARBA00016380"/>
    </source>
</evidence>
<name>A0A7M7IKV7_APIME</name>
<organism evidence="8">
    <name type="scientific">Apis mellifera</name>
    <name type="common">Honeybee</name>
    <dbReference type="NCBI Taxonomy" id="7460"/>
    <lineage>
        <taxon>Eukaryota</taxon>
        <taxon>Metazoa</taxon>
        <taxon>Ecdysozoa</taxon>
        <taxon>Arthropoda</taxon>
        <taxon>Hexapoda</taxon>
        <taxon>Insecta</taxon>
        <taxon>Pterygota</taxon>
        <taxon>Neoptera</taxon>
        <taxon>Endopterygota</taxon>
        <taxon>Hymenoptera</taxon>
        <taxon>Apocrita</taxon>
        <taxon>Aculeata</taxon>
        <taxon>Apoidea</taxon>
        <taxon>Anthophila</taxon>
        <taxon>Apidae</taxon>
        <taxon>Apis</taxon>
    </lineage>
</organism>
<accession>A0A8B8HCZ2</accession>
<dbReference type="RefSeq" id="XP_026301896.1">
    <property type="nucleotide sequence ID" value="XM_026446111.1"/>
</dbReference>
<dbReference type="PANTHER" id="PTHR31740:SF2">
    <property type="entry name" value="CENTROMERE PROTEIN L"/>
    <property type="match status" value="1"/>
</dbReference>
<evidence type="ECO:0000256" key="7">
    <source>
        <dbReference type="ARBA" id="ARBA00023328"/>
    </source>
</evidence>
<reference evidence="8" key="1">
    <citation type="submission" date="2021-01" db="UniProtKB">
        <authorList>
            <consortium name="EnsemblMetazoa"/>
        </authorList>
    </citation>
    <scope>IDENTIFICATION</scope>
    <source>
        <strain evidence="8">DH4</strain>
    </source>
</reference>
<proteinExistence type="inferred from homology"/>
<gene>
    <name evidence="8" type="primary">100576938</name>
    <name evidence="10 11" type="synonym">LOC100576938</name>
</gene>
<keyword evidence="9" id="KW-1185">Reference proteome</keyword>
<evidence type="ECO:0000256" key="2">
    <source>
        <dbReference type="ARBA" id="ARBA00004584"/>
    </source>
</evidence>
<comment type="similarity">
    <text evidence="3">Belongs to the CENP-L/IML3 family.</text>
</comment>
<evidence type="ECO:0000313" key="8">
    <source>
        <dbReference type="EnsemblMetazoa" id="XP_016770824"/>
    </source>
</evidence>
<dbReference type="OrthoDB" id="6336727at2759"/>
<evidence type="ECO:0000313" key="9">
    <source>
        <dbReference type="Proteomes" id="UP000005203"/>
    </source>
</evidence>
<dbReference type="GO" id="GO:0005634">
    <property type="term" value="C:nucleus"/>
    <property type="evidence" value="ECO:0007669"/>
    <property type="project" value="UniProtKB-SubCell"/>
</dbReference>
<reference evidence="10 11" key="2">
    <citation type="submission" date="2025-04" db="UniProtKB">
        <authorList>
            <consortium name="RefSeq"/>
        </authorList>
    </citation>
    <scope>IDENTIFICATION</scope>
    <source>
        <strain evidence="9 10">DH4</strain>
        <tissue evidence="10 11">Whole body</tissue>
    </source>
</reference>
<dbReference type="Pfam" id="PF13092">
    <property type="entry name" value="CENP-L"/>
    <property type="match status" value="1"/>
</dbReference>
<dbReference type="GO" id="GO:0000775">
    <property type="term" value="C:chromosome, centromeric region"/>
    <property type="evidence" value="ECO:0007669"/>
    <property type="project" value="UniProtKB-SubCell"/>
</dbReference>
<accession>A0A7M7IKV7</accession>
<protein>
    <recommendedName>
        <fullName evidence="4">Centromere protein L</fullName>
    </recommendedName>
</protein>
<dbReference type="KEGG" id="ame:100576938"/>
<keyword evidence="6" id="KW-0539">Nucleus</keyword>
<dbReference type="RefSeq" id="XP_016770824.1">
    <property type="nucleotide sequence ID" value="XM_016915335.2"/>
</dbReference>
<evidence type="ECO:0000256" key="5">
    <source>
        <dbReference type="ARBA" id="ARBA00022454"/>
    </source>
</evidence>
<evidence type="ECO:0000256" key="1">
    <source>
        <dbReference type="ARBA" id="ARBA00004123"/>
    </source>
</evidence>
<evidence type="ECO:0000313" key="11">
    <source>
        <dbReference type="RefSeq" id="XP_026301896.1"/>
    </source>
</evidence>
<dbReference type="AlphaFoldDB" id="A0A7M7IKV7"/>
<dbReference type="Proteomes" id="UP000005203">
    <property type="component" value="Linkage group LG1"/>
</dbReference>
<evidence type="ECO:0000256" key="3">
    <source>
        <dbReference type="ARBA" id="ARBA00011060"/>
    </source>
</evidence>
<reference evidence="9" key="3">
    <citation type="submission" date="2025-05" db="UniProtKB">
        <authorList>
            <consortium name="RefSeq"/>
        </authorList>
    </citation>
    <scope>NUCLEOTIDE SEQUENCE [LARGE SCALE GENOMIC DNA]</scope>
    <source>
        <strain evidence="9">DH4</strain>
    </source>
</reference>
<dbReference type="OMA" id="TACKMDQ"/>
<dbReference type="EnsemblMetazoa" id="XM_016915335">
    <property type="protein sequence ID" value="XP_016770824"/>
    <property type="gene ID" value="LOC100576938"/>
</dbReference>
<dbReference type="EnsemblMetazoa" id="XM_026446111">
    <property type="protein sequence ID" value="XP_026301896"/>
    <property type="gene ID" value="LOC100576938"/>
</dbReference>
<keyword evidence="7" id="KW-0137">Centromere</keyword>
<keyword evidence="5" id="KW-0158">Chromosome</keyword>
<sequence>MENDVENILSNSDRTIHTMYTPRTRGRQQFSLGISSAPAEEIEDINTLQELLNKTWTIFGVSTLFNFYQDEICLKQYAKKLREEIANNLTQEDVTYNTEFCIMENIILRPSPMDPPPIKIEVYSEKNNNEESSKKCIYKGIFLSWRSTKNTLTDSSIRLPLLLCRSTQGTMGIVHTILSRMFDCMIVTLSAHEDDLLWLIPIVIIPITKEEQPKSKDEIHMEYKIPELPDTDTITIKFKILDLIKILTVIIKDQNDEASLEMTFNLEHIEKFREVLYSQILELAGLQLGLCALHKIHLPTLTIMENKMKVMSADTMNRVLLYLNEKALDTFHTLNFEM</sequence>
<evidence type="ECO:0000313" key="10">
    <source>
        <dbReference type="RefSeq" id="XP_016770824.1"/>
    </source>
</evidence>
<accession>A0A7M7MXP3</accession>
<comment type="subcellular location">
    <subcellularLocation>
        <location evidence="2">Chromosome</location>
        <location evidence="2">Centromere</location>
    </subcellularLocation>
    <subcellularLocation>
        <location evidence="1">Nucleus</location>
    </subcellularLocation>
</comment>
<dbReference type="GeneID" id="100576938"/>
<dbReference type="PANTHER" id="PTHR31740">
    <property type="entry name" value="CENTROMERE PROTEIN L"/>
    <property type="match status" value="1"/>
</dbReference>
<dbReference type="InterPro" id="IPR025204">
    <property type="entry name" value="CENP-L"/>
</dbReference>
<accession>A0A8B7KQJ7</accession>